<sequence length="1058" mass="115588">MQVEVVQPNIVFDIASLMLYGSQATPVRLKILLDRLFSVLQHEEVLQVLHGFGWSYEDYARGYILQDSAGRVLDKWSLATREEEQVILQQFLRFGETKAIAQEIILQETRDKQDAYSKQATRAESEIKKFIERSNLTMQSFMKLEPRQMFGGRLPFISPPSAHILTSPIITQTSYSPSRDSGARPLSLTTSPAATSTPLVTPPMSRLQNLQPYDFRRDHNNASPANSPNSTDKVPAALPASSVPSSAVTAAAAVVAAAASSASAARRSPISDSPRNLSTTPSSVHSAPSPSVTPHKIVTQDGDLSTAGYSGDSDDDQSMGAIDYSTREDPDSPQDLERKAAARHLRKSTNPIKRQWIPSASFGSTLVGPNGKKRVLCTACNKTFCDKGALKIHYSAVHLKEMHKCTVEGCNMMFSSRRSRNRHSANPNPKLHMPQKRKDIPDGGVLSDENPSDSSLSAPLATSPAMVVAPTLVVAAAHRSATSLEVSGLLRPDSAYFMELGAQFPFIAPPEKRIKMESQETPTDLSSSTVGARIVSMEVLQNFKLEPRKDEEEMVIPKEDASPKSVDNNGCLEAELDVAADDDTGRLDGGAQRGGNRRKSNAPTRCAQKEEPLVLSDDNSDDKEPGIKTAAAAAGRTRTRTHRSSKGEGEKQVESNLIAEANCGDSEHNEMNETAAADQEKTNSNLPLALDKKGKGALNFPQIASLLLASKELREADDDDSENELVINGDADDEDEKAASDDVTRENDNDHNHNSVLRRDDDVGDEGESYGSDPSRDSETLEGGMGSEEGSEMYVDKENPRKCALCGKLFQNQFSVKVHFQNVHLKLMHVCTVDGCRAAFPSKRSRDRHSSNLNLHRKMLSGADASMDSTADPTLRQDILSTLYGAAHLASTEAALCETSANNRLGTEEADDKMSDESAGEEKSDTAVDGQVVLDGNEKMKLNNNGYNSEEYAVVAEEDVEEEQIEEDGEPVTTAAESRGSFRREDMPMHRKPVCCGMTFHTESALKEHYKLRHPSQIVPKAARPVPEALLSSRRHRSHRHKNGLQRLVTTGRKNSFS</sequence>
<feature type="region of interest" description="Disordered" evidence="2">
    <location>
        <begin position="962"/>
        <end position="982"/>
    </location>
</feature>
<feature type="region of interest" description="Disordered" evidence="2">
    <location>
        <begin position="715"/>
        <end position="794"/>
    </location>
</feature>
<dbReference type="PANTHER" id="PTHR15021">
    <property type="entry name" value="DISCONNECTED-RELATED"/>
    <property type="match status" value="1"/>
</dbReference>
<keyword evidence="5" id="KW-1185">Reference proteome</keyword>
<dbReference type="SMART" id="SM00355">
    <property type="entry name" value="ZnF_C2H2"/>
    <property type="match status" value="5"/>
</dbReference>
<comment type="caution">
    <text evidence="4">The sequence shown here is derived from an EMBL/GenBank/DDBJ whole genome shotgun (WGS) entry which is preliminary data.</text>
</comment>
<feature type="compositionally biased region" description="Basic and acidic residues" evidence="2">
    <location>
        <begin position="325"/>
        <end position="334"/>
    </location>
</feature>
<evidence type="ECO:0000259" key="3">
    <source>
        <dbReference type="PROSITE" id="PS50157"/>
    </source>
</evidence>
<feature type="compositionally biased region" description="Basic and acidic residues" evidence="2">
    <location>
        <begin position="737"/>
        <end position="761"/>
    </location>
</feature>
<feature type="region of interest" description="Disordered" evidence="2">
    <location>
        <begin position="173"/>
        <end position="239"/>
    </location>
</feature>
<reference evidence="4 5" key="1">
    <citation type="submission" date="2018-04" db="EMBL/GenBank/DDBJ databases">
        <title>The genome of golden apple snail Pomacea canaliculata provides insight into stress tolerance and invasive adaptation.</title>
        <authorList>
            <person name="Liu C."/>
            <person name="Liu B."/>
            <person name="Ren Y."/>
            <person name="Zhang Y."/>
            <person name="Wang H."/>
            <person name="Li S."/>
            <person name="Jiang F."/>
            <person name="Yin L."/>
            <person name="Zhang G."/>
            <person name="Qian W."/>
            <person name="Fan W."/>
        </authorList>
    </citation>
    <scope>NUCLEOTIDE SEQUENCE [LARGE SCALE GENOMIC DNA]</scope>
    <source>
        <strain evidence="4">SZHN2017</strain>
        <tissue evidence="4">Muscle</tissue>
    </source>
</reference>
<evidence type="ECO:0000313" key="4">
    <source>
        <dbReference type="EMBL" id="PVD19986.1"/>
    </source>
</evidence>
<dbReference type="GO" id="GO:0008270">
    <property type="term" value="F:zinc ion binding"/>
    <property type="evidence" value="ECO:0007669"/>
    <property type="project" value="UniProtKB-KW"/>
</dbReference>
<dbReference type="InterPro" id="IPR013087">
    <property type="entry name" value="Znf_C2H2_type"/>
</dbReference>
<name>A0A2T7NFQ3_POMCA</name>
<feature type="compositionally biased region" description="Basic and acidic residues" evidence="2">
    <location>
        <begin position="912"/>
        <end position="926"/>
    </location>
</feature>
<dbReference type="PROSITE" id="PS50157">
    <property type="entry name" value="ZINC_FINGER_C2H2_2"/>
    <property type="match status" value="2"/>
</dbReference>
<keyword evidence="1" id="KW-0863">Zinc-finger</keyword>
<dbReference type="PANTHER" id="PTHR15021:SF0">
    <property type="entry name" value="DISCO-RELATED, ISOFORM A-RELATED"/>
    <property type="match status" value="1"/>
</dbReference>
<evidence type="ECO:0000256" key="2">
    <source>
        <dbReference type="SAM" id="MobiDB-lite"/>
    </source>
</evidence>
<dbReference type="Proteomes" id="UP000245119">
    <property type="component" value="Linkage Group LG13"/>
</dbReference>
<keyword evidence="1" id="KW-0479">Metal-binding</keyword>
<feature type="region of interest" description="Disordered" evidence="2">
    <location>
        <begin position="1030"/>
        <end position="1058"/>
    </location>
</feature>
<feature type="domain" description="C2H2-type" evidence="3">
    <location>
        <begin position="801"/>
        <end position="824"/>
    </location>
</feature>
<feature type="region of interest" description="Disordered" evidence="2">
    <location>
        <begin position="261"/>
        <end position="334"/>
    </location>
</feature>
<evidence type="ECO:0000313" key="5">
    <source>
        <dbReference type="Proteomes" id="UP000245119"/>
    </source>
</evidence>
<feature type="compositionally biased region" description="Basic residues" evidence="2">
    <location>
        <begin position="1033"/>
        <end position="1044"/>
    </location>
</feature>
<feature type="compositionally biased region" description="Polar residues" evidence="2">
    <location>
        <begin position="1048"/>
        <end position="1058"/>
    </location>
</feature>
<dbReference type="InterPro" id="IPR040436">
    <property type="entry name" value="Disconnected-like"/>
</dbReference>
<feature type="region of interest" description="Disordered" evidence="2">
    <location>
        <begin position="907"/>
        <end position="926"/>
    </location>
</feature>
<proteinExistence type="predicted"/>
<dbReference type="Gene3D" id="3.30.160.60">
    <property type="entry name" value="Classic Zinc Finger"/>
    <property type="match status" value="2"/>
</dbReference>
<feature type="compositionally biased region" description="Low complexity" evidence="2">
    <location>
        <begin position="185"/>
        <end position="203"/>
    </location>
</feature>
<dbReference type="GO" id="GO:0005634">
    <property type="term" value="C:nucleus"/>
    <property type="evidence" value="ECO:0007669"/>
    <property type="project" value="TreeGrafter"/>
</dbReference>
<keyword evidence="1" id="KW-0862">Zinc</keyword>
<feature type="compositionally biased region" description="Low complexity" evidence="2">
    <location>
        <begin position="261"/>
        <end position="295"/>
    </location>
</feature>
<dbReference type="PROSITE" id="PS00028">
    <property type="entry name" value="ZINC_FINGER_C2H2_1"/>
    <property type="match status" value="2"/>
</dbReference>
<dbReference type="EMBL" id="PZQS01000013">
    <property type="protein sequence ID" value="PVD19986.1"/>
    <property type="molecule type" value="Genomic_DNA"/>
</dbReference>
<organism evidence="4 5">
    <name type="scientific">Pomacea canaliculata</name>
    <name type="common">Golden apple snail</name>
    <dbReference type="NCBI Taxonomy" id="400727"/>
    <lineage>
        <taxon>Eukaryota</taxon>
        <taxon>Metazoa</taxon>
        <taxon>Spiralia</taxon>
        <taxon>Lophotrochozoa</taxon>
        <taxon>Mollusca</taxon>
        <taxon>Gastropoda</taxon>
        <taxon>Caenogastropoda</taxon>
        <taxon>Architaenioglossa</taxon>
        <taxon>Ampullarioidea</taxon>
        <taxon>Ampullariidae</taxon>
        <taxon>Pomacea</taxon>
    </lineage>
</organism>
<feature type="region of interest" description="Disordered" evidence="2">
    <location>
        <begin position="576"/>
        <end position="692"/>
    </location>
</feature>
<feature type="domain" description="C2H2-type" evidence="3">
    <location>
        <begin position="375"/>
        <end position="403"/>
    </location>
</feature>
<accession>A0A2T7NFQ3</accession>
<dbReference type="OrthoDB" id="10070972at2759"/>
<protein>
    <recommendedName>
        <fullName evidence="3">C2H2-type domain-containing protein</fullName>
    </recommendedName>
</protein>
<feature type="region of interest" description="Disordered" evidence="2">
    <location>
        <begin position="416"/>
        <end position="459"/>
    </location>
</feature>
<gene>
    <name evidence="4" type="ORF">C0Q70_20480</name>
</gene>
<feature type="compositionally biased region" description="Low complexity" evidence="2">
    <location>
        <begin position="221"/>
        <end position="239"/>
    </location>
</feature>
<dbReference type="GO" id="GO:0006355">
    <property type="term" value="P:regulation of DNA-templated transcription"/>
    <property type="evidence" value="ECO:0007669"/>
    <property type="project" value="TreeGrafter"/>
</dbReference>
<dbReference type="AlphaFoldDB" id="A0A2T7NFQ3"/>
<evidence type="ECO:0000256" key="1">
    <source>
        <dbReference type="PROSITE-ProRule" id="PRU00042"/>
    </source>
</evidence>